<comment type="caution">
    <text evidence="4">The sequence shown here is derived from an EMBL/GenBank/DDBJ whole genome shotgun (WGS) entry which is preliminary data.</text>
</comment>
<dbReference type="Pfam" id="PF01541">
    <property type="entry name" value="GIY-YIG"/>
    <property type="match status" value="1"/>
</dbReference>
<keyword evidence="5" id="KW-1185">Reference proteome</keyword>
<dbReference type="SUPFAM" id="SSF82771">
    <property type="entry name" value="GIY-YIG endonuclease"/>
    <property type="match status" value="1"/>
</dbReference>
<dbReference type="CDD" id="cd10456">
    <property type="entry name" value="GIY-YIG_UPF0213"/>
    <property type="match status" value="1"/>
</dbReference>
<evidence type="ECO:0000313" key="4">
    <source>
        <dbReference type="EMBL" id="MEE4023987.1"/>
    </source>
</evidence>
<name>A0ABU7MUH6_9ACTN</name>
<feature type="region of interest" description="Disordered" evidence="2">
    <location>
        <begin position="1"/>
        <end position="21"/>
    </location>
</feature>
<gene>
    <name evidence="4" type="ORF">V1Y59_12945</name>
</gene>
<proteinExistence type="inferred from homology"/>
<accession>A0ABU7MUH6</accession>
<dbReference type="PROSITE" id="PS50164">
    <property type="entry name" value="GIY_YIG"/>
    <property type="match status" value="1"/>
</dbReference>
<reference evidence="4 5" key="1">
    <citation type="submission" date="2024-01" db="EMBL/GenBank/DDBJ databases">
        <title>Draft genome sequence of Gordonia sp. PKS22-38.</title>
        <authorList>
            <person name="Suphannarot A."/>
            <person name="Mingma R."/>
        </authorList>
    </citation>
    <scope>NUCLEOTIDE SEQUENCE [LARGE SCALE GENOMIC DNA]</scope>
    <source>
        <strain evidence="4 5">PKS22-38</strain>
    </source>
</reference>
<sequence length="169" mass="19087">MHTPIRRNPQVTPRSLDPPDVPDNDEMAWAYLLECADGKYYVGSTRDLEARLQQHSSAMIGFTATRRPIKLVWQAELDTVADAYAIERRIHGWSRRKKQALIAGDIDLLRSLSKRRTKSDDGAALRDARLVSCAINSLNNCNGGMLRGKRAARAWDPGVWQVGDRRSSW</sequence>
<dbReference type="Proteomes" id="UP001335729">
    <property type="component" value="Unassembled WGS sequence"/>
</dbReference>
<dbReference type="Gene3D" id="3.40.1440.10">
    <property type="entry name" value="GIY-YIG endonuclease"/>
    <property type="match status" value="1"/>
</dbReference>
<evidence type="ECO:0000256" key="1">
    <source>
        <dbReference type="ARBA" id="ARBA00007435"/>
    </source>
</evidence>
<protein>
    <submittedName>
        <fullName evidence="4">GIY-YIG nuclease family protein</fullName>
    </submittedName>
</protein>
<dbReference type="InterPro" id="IPR035901">
    <property type="entry name" value="GIY-YIG_endonuc_sf"/>
</dbReference>
<feature type="domain" description="GIY-YIG" evidence="3">
    <location>
        <begin position="26"/>
        <end position="100"/>
    </location>
</feature>
<evidence type="ECO:0000256" key="2">
    <source>
        <dbReference type="SAM" id="MobiDB-lite"/>
    </source>
</evidence>
<dbReference type="PANTHER" id="PTHR34477">
    <property type="entry name" value="UPF0213 PROTEIN YHBQ"/>
    <property type="match status" value="1"/>
</dbReference>
<comment type="similarity">
    <text evidence="1">Belongs to the UPF0213 family.</text>
</comment>
<evidence type="ECO:0000313" key="5">
    <source>
        <dbReference type="Proteomes" id="UP001335729"/>
    </source>
</evidence>
<feature type="non-terminal residue" evidence="4">
    <location>
        <position position="169"/>
    </location>
</feature>
<organism evidence="4 5">
    <name type="scientific">Gordonia prachuapensis</name>
    <dbReference type="NCBI Taxonomy" id="3115651"/>
    <lineage>
        <taxon>Bacteria</taxon>
        <taxon>Bacillati</taxon>
        <taxon>Actinomycetota</taxon>
        <taxon>Actinomycetes</taxon>
        <taxon>Mycobacteriales</taxon>
        <taxon>Gordoniaceae</taxon>
        <taxon>Gordonia</taxon>
    </lineage>
</organism>
<dbReference type="EMBL" id="JAZDUE010000009">
    <property type="protein sequence ID" value="MEE4023987.1"/>
    <property type="molecule type" value="Genomic_DNA"/>
</dbReference>
<dbReference type="PANTHER" id="PTHR34477:SF1">
    <property type="entry name" value="UPF0213 PROTEIN YHBQ"/>
    <property type="match status" value="1"/>
</dbReference>
<dbReference type="RefSeq" id="WP_330505363.1">
    <property type="nucleotide sequence ID" value="NZ_JAZDUE010000009.1"/>
</dbReference>
<dbReference type="InterPro" id="IPR000305">
    <property type="entry name" value="GIY-YIG_endonuc"/>
</dbReference>
<dbReference type="InterPro" id="IPR050190">
    <property type="entry name" value="UPF0213_domain"/>
</dbReference>
<evidence type="ECO:0000259" key="3">
    <source>
        <dbReference type="PROSITE" id="PS50164"/>
    </source>
</evidence>